<dbReference type="HOGENOM" id="CLU_1796051_0_0_1"/>
<accession>B0YAX6</accession>
<protein>
    <recommendedName>
        <fullName evidence="3">O-methyltransferase</fullName>
    </recommendedName>
</protein>
<name>B0YAX6_ASPFC</name>
<dbReference type="InterPro" id="IPR036390">
    <property type="entry name" value="WH_DNA-bd_sf"/>
</dbReference>
<dbReference type="AlphaFoldDB" id="B0YAX6"/>
<dbReference type="PANTHER" id="PTHR43712">
    <property type="entry name" value="PUTATIVE (AFU_ORTHOLOGUE AFUA_4G14580)-RELATED"/>
    <property type="match status" value="1"/>
</dbReference>
<organism evidence="1 2">
    <name type="scientific">Aspergillus fumigatus (strain CBS 144.89 / FGSC A1163 / CEA10)</name>
    <name type="common">Neosartorya fumigata</name>
    <dbReference type="NCBI Taxonomy" id="451804"/>
    <lineage>
        <taxon>Eukaryota</taxon>
        <taxon>Fungi</taxon>
        <taxon>Dikarya</taxon>
        <taxon>Ascomycota</taxon>
        <taxon>Pezizomycotina</taxon>
        <taxon>Eurotiomycetes</taxon>
        <taxon>Eurotiomycetidae</taxon>
        <taxon>Eurotiales</taxon>
        <taxon>Aspergillaceae</taxon>
        <taxon>Aspergillus</taxon>
        <taxon>Aspergillus subgen. Fumigati</taxon>
    </lineage>
</organism>
<dbReference type="VEuPathDB" id="FungiDB:AFUB_086170"/>
<evidence type="ECO:0000313" key="1">
    <source>
        <dbReference type="EMBL" id="EDP49169.1"/>
    </source>
</evidence>
<gene>
    <name evidence="1" type="ORF">AFUB_086170</name>
</gene>
<dbReference type="PhylomeDB" id="B0YAX6"/>
<dbReference type="PANTHER" id="PTHR43712:SF8">
    <property type="entry name" value="O-METHYLTRANSFERASE AF390-400"/>
    <property type="match status" value="1"/>
</dbReference>
<sequence>MADIAEQLIEKLQTLETSIFEGQDATRQKLALAARKLFHTLETKEEKTMRLAIEEPVMFSVLQALIDTGLFEGWAAAGGGERDVTELAKLSKRDVEPELLRHQLRLMAANHIILETANDRYAPTPYALAIGDKSTKVAPALRIR</sequence>
<keyword evidence="2" id="KW-1185">Reference proteome</keyword>
<dbReference type="EMBL" id="DS499600">
    <property type="protein sequence ID" value="EDP49169.1"/>
    <property type="molecule type" value="Genomic_DNA"/>
</dbReference>
<dbReference type="InterPro" id="IPR036388">
    <property type="entry name" value="WH-like_DNA-bd_sf"/>
</dbReference>
<proteinExistence type="predicted"/>
<evidence type="ECO:0000313" key="2">
    <source>
        <dbReference type="Proteomes" id="UP000001699"/>
    </source>
</evidence>
<evidence type="ECO:0008006" key="3">
    <source>
        <dbReference type="Google" id="ProtNLM"/>
    </source>
</evidence>
<reference evidence="1 2" key="1">
    <citation type="journal article" date="2008" name="PLoS Genet.">
        <title>Genomic islands in the pathogenic filamentous fungus Aspergillus fumigatus.</title>
        <authorList>
            <person name="Fedorova N.D."/>
            <person name="Khaldi N."/>
            <person name="Joardar V.S."/>
            <person name="Maiti R."/>
            <person name="Amedeo P."/>
            <person name="Anderson M.J."/>
            <person name="Crabtree J."/>
            <person name="Silva J.C."/>
            <person name="Badger J.H."/>
            <person name="Albarraq A."/>
            <person name="Angiuoli S."/>
            <person name="Bussey H."/>
            <person name="Bowyer P."/>
            <person name="Cotty P.J."/>
            <person name="Dyer P.S."/>
            <person name="Egan A."/>
            <person name="Galens K."/>
            <person name="Fraser-Liggett C.M."/>
            <person name="Haas B.J."/>
            <person name="Inman J.M."/>
            <person name="Kent R."/>
            <person name="Lemieux S."/>
            <person name="Malavazi I."/>
            <person name="Orvis J."/>
            <person name="Roemer T."/>
            <person name="Ronning C.M."/>
            <person name="Sundaram J.P."/>
            <person name="Sutton G."/>
            <person name="Turner G."/>
            <person name="Venter J.C."/>
            <person name="White O.R."/>
            <person name="Whitty B.R."/>
            <person name="Youngman P."/>
            <person name="Wolfe K.H."/>
            <person name="Goldman G.H."/>
            <person name="Wortman J.R."/>
            <person name="Jiang B."/>
            <person name="Denning D.W."/>
            <person name="Nierman W.C."/>
        </authorList>
    </citation>
    <scope>NUCLEOTIDE SEQUENCE [LARGE SCALE GENOMIC DNA]</scope>
    <source>
        <strain evidence="2">CBS 144.89 / FGSC A1163 / CEA10</strain>
    </source>
</reference>
<dbReference type="Gene3D" id="1.10.10.10">
    <property type="entry name" value="Winged helix-like DNA-binding domain superfamily/Winged helix DNA-binding domain"/>
    <property type="match status" value="1"/>
</dbReference>
<dbReference type="Proteomes" id="UP000001699">
    <property type="component" value="Unassembled WGS sequence"/>
</dbReference>
<dbReference type="SUPFAM" id="SSF46785">
    <property type="entry name" value="Winged helix' DNA-binding domain"/>
    <property type="match status" value="1"/>
</dbReference>